<keyword evidence="1" id="KW-0472">Membrane</keyword>
<dbReference type="RefSeq" id="WP_097382779.1">
    <property type="nucleotide sequence ID" value="NZ_CP023741.1"/>
</dbReference>
<gene>
    <name evidence="2" type="ORF">A6768_04980</name>
</gene>
<evidence type="ECO:0000256" key="1">
    <source>
        <dbReference type="SAM" id="Phobius"/>
    </source>
</evidence>
<dbReference type="EMBL" id="CP023741">
    <property type="protein sequence ID" value="ATI79441.1"/>
    <property type="molecule type" value="Genomic_DNA"/>
</dbReference>
<proteinExistence type="predicted"/>
<dbReference type="GeneID" id="57776191"/>
<accession>A0A291MWR3</accession>
<organism evidence="2 3">
    <name type="scientific">Sphingobium yanoikuyae</name>
    <name type="common">Sphingomonas yanoikuyae</name>
    <dbReference type="NCBI Taxonomy" id="13690"/>
    <lineage>
        <taxon>Bacteria</taxon>
        <taxon>Pseudomonadati</taxon>
        <taxon>Pseudomonadota</taxon>
        <taxon>Alphaproteobacteria</taxon>
        <taxon>Sphingomonadales</taxon>
        <taxon>Sphingomonadaceae</taxon>
        <taxon>Sphingobium</taxon>
    </lineage>
</organism>
<reference evidence="2 3" key="1">
    <citation type="submission" date="2017-10" db="EMBL/GenBank/DDBJ databases">
        <title>Sphingobium yanoikuyae S72.</title>
        <authorList>
            <person name="Sanchez E."/>
            <person name="Bustos P."/>
            <person name="Mendoza P."/>
            <person name="Guo X."/>
            <person name="Mendoza A."/>
        </authorList>
    </citation>
    <scope>NUCLEOTIDE SEQUENCE [LARGE SCALE GENOMIC DNA]</scope>
    <source>
        <strain evidence="2 3">S72</strain>
    </source>
</reference>
<dbReference type="KEGG" id="sya:A6768_04980"/>
<protein>
    <submittedName>
        <fullName evidence="2">Uncharacterized protein</fullName>
    </submittedName>
</protein>
<evidence type="ECO:0000313" key="2">
    <source>
        <dbReference type="EMBL" id="ATI79441.1"/>
    </source>
</evidence>
<keyword evidence="1" id="KW-0812">Transmembrane</keyword>
<name>A0A291MWR3_SPHYA</name>
<feature type="transmembrane region" description="Helical" evidence="1">
    <location>
        <begin position="52"/>
        <end position="71"/>
    </location>
</feature>
<dbReference type="Proteomes" id="UP000219422">
    <property type="component" value="Chromosome"/>
</dbReference>
<dbReference type="AlphaFoldDB" id="A0A291MWR3"/>
<keyword evidence="1" id="KW-1133">Transmembrane helix</keyword>
<evidence type="ECO:0000313" key="3">
    <source>
        <dbReference type="Proteomes" id="UP000219422"/>
    </source>
</evidence>
<sequence length="226" mass="24204">MAKTPKLGERLCPQCKEIIQADASICKHCGTKFTDEEVAAAKAKAAKGKRNLGFGCLGLVLALGFCTYVVGGDDPAKKLASKTVAGADPQIAEVHAYDMTKHGEIKVDFDQMWSAKDIPIKAAMVVEAVGKSIKAGATDMPKSTETLTFWFTAPSVDAYGKDGRNKAIQFDMKADDLRKVEYGKIATTGLLEFATGVEVRPMARDGIADYCAGNVRENPLFCAEAD</sequence>